<keyword evidence="2" id="KW-1185">Reference proteome</keyword>
<accession>A0ACD5YKB6</accession>
<reference evidence="1" key="2">
    <citation type="submission" date="2025-09" db="UniProtKB">
        <authorList>
            <consortium name="EnsemblPlants"/>
        </authorList>
    </citation>
    <scope>IDENTIFICATION</scope>
</reference>
<proteinExistence type="predicted"/>
<evidence type="ECO:0000313" key="2">
    <source>
        <dbReference type="Proteomes" id="UP001732700"/>
    </source>
</evidence>
<protein>
    <submittedName>
        <fullName evidence="1">Uncharacterized protein</fullName>
    </submittedName>
</protein>
<name>A0ACD5YKB6_AVESA</name>
<sequence>MATHRRSGVVALLFSLAWALCGTAAGDPRTSVAGKSCVQGVAVTGSILADNFVASMDELQTNVSSKGYGTSTSGASGPNKVFGLGQCFHDLNPADCKLCFTEVIRSLLATCYPRVGGRIFVDGCFGRYDNYSFSGEAVGPSDIFVCGTASDHISRLEGFSEAVNNAVANVTKATRRNGYAVGSAEAGGARAFVLAQCWESLSITACDQCLEAASDAVLQTCVPAMEGRALNTGCYLRYSTQLFWNNVNATTGSGPSGNGYSKNRRKTYTIAGSSSILMICLLVFASWLGYKKFISKRRSKETERIESFLQKNGTIHPKRYTYTQVKRMTKSFAEKLGQGGFGSVYRGDLSNGHQIAVKMLKDYKTDGEDFINEVASISKTSHVNVVNLLGFCLEGSKRALIYDYMPNGSLEKYALKHNCNCETTLGWEKLFDIAVGIARGLEYLHRGCNTRIVHFDIKPHNILLDQDFCPKISDFGLAKLCIDKESIISIGGARGTIGYIAPEVYSKQFGAVSSKSDVYSYGMMVLEMVGARDKSINANSGSSSQYFPQWIYEHLDEYCVKASEIHGEITEIVRKMIVVGLWCIQISATDRPTMTRVVEMLEGSTSELHLPPNRSSW</sequence>
<dbReference type="Proteomes" id="UP001732700">
    <property type="component" value="Chromosome 5D"/>
</dbReference>
<dbReference type="EnsemblPlants" id="AVESA.00010b.r2.5DG0993060.1">
    <property type="protein sequence ID" value="AVESA.00010b.r2.5DG0993060.1.CDS"/>
    <property type="gene ID" value="AVESA.00010b.r2.5DG0993060"/>
</dbReference>
<evidence type="ECO:0000313" key="1">
    <source>
        <dbReference type="EnsemblPlants" id="AVESA.00010b.r2.5DG0993060.1.CDS"/>
    </source>
</evidence>
<organism evidence="1 2">
    <name type="scientific">Avena sativa</name>
    <name type="common">Oat</name>
    <dbReference type="NCBI Taxonomy" id="4498"/>
    <lineage>
        <taxon>Eukaryota</taxon>
        <taxon>Viridiplantae</taxon>
        <taxon>Streptophyta</taxon>
        <taxon>Embryophyta</taxon>
        <taxon>Tracheophyta</taxon>
        <taxon>Spermatophyta</taxon>
        <taxon>Magnoliopsida</taxon>
        <taxon>Liliopsida</taxon>
        <taxon>Poales</taxon>
        <taxon>Poaceae</taxon>
        <taxon>BOP clade</taxon>
        <taxon>Pooideae</taxon>
        <taxon>Poodae</taxon>
        <taxon>Poeae</taxon>
        <taxon>Poeae Chloroplast Group 1 (Aveneae type)</taxon>
        <taxon>Aveninae</taxon>
        <taxon>Avena</taxon>
    </lineage>
</organism>
<reference evidence="1" key="1">
    <citation type="submission" date="2021-05" db="EMBL/GenBank/DDBJ databases">
        <authorList>
            <person name="Scholz U."/>
            <person name="Mascher M."/>
            <person name="Fiebig A."/>
        </authorList>
    </citation>
    <scope>NUCLEOTIDE SEQUENCE [LARGE SCALE GENOMIC DNA]</scope>
</reference>